<accession>W4L758</accession>
<dbReference type="Gene3D" id="3.30.70.1230">
    <property type="entry name" value="Nucleotide cyclase"/>
    <property type="match status" value="1"/>
</dbReference>
<dbReference type="InterPro" id="IPR029787">
    <property type="entry name" value="Nucleotide_cyclase"/>
</dbReference>
<feature type="domain" description="Guanylate cyclase" evidence="3">
    <location>
        <begin position="1"/>
        <end position="108"/>
    </location>
</feature>
<evidence type="ECO:0000256" key="1">
    <source>
        <dbReference type="ARBA" id="ARBA00022741"/>
    </source>
</evidence>
<dbReference type="EMBL" id="AZHX01002557">
    <property type="protein sequence ID" value="ETW93903.1"/>
    <property type="molecule type" value="Genomic_DNA"/>
</dbReference>
<dbReference type="Pfam" id="PF00211">
    <property type="entry name" value="Guanylate_cyc"/>
    <property type="match status" value="1"/>
</dbReference>
<name>W4L758_9BACT</name>
<dbReference type="HOGENOM" id="CLU_046823_0_0_7"/>
<dbReference type="SMART" id="SM00044">
    <property type="entry name" value="CYCc"/>
    <property type="match status" value="1"/>
</dbReference>
<dbReference type="Proteomes" id="UP000019140">
    <property type="component" value="Unassembled WGS sequence"/>
</dbReference>
<proteinExistence type="predicted"/>
<evidence type="ECO:0000313" key="5">
    <source>
        <dbReference type="Proteomes" id="UP000019140"/>
    </source>
</evidence>
<comment type="caution">
    <text evidence="4">The sequence shown here is derived from an EMBL/GenBank/DDBJ whole genome shotgun (WGS) entry which is preliminary data.</text>
</comment>
<dbReference type="GO" id="GO:0035556">
    <property type="term" value="P:intracellular signal transduction"/>
    <property type="evidence" value="ECO:0007669"/>
    <property type="project" value="InterPro"/>
</dbReference>
<dbReference type="Gene3D" id="3.40.50.300">
    <property type="entry name" value="P-loop containing nucleotide triphosphate hydrolases"/>
    <property type="match status" value="1"/>
</dbReference>
<feature type="non-terminal residue" evidence="4">
    <location>
        <position position="371"/>
    </location>
</feature>
<keyword evidence="1" id="KW-0547">Nucleotide-binding</keyword>
<dbReference type="GO" id="GO:0005737">
    <property type="term" value="C:cytoplasm"/>
    <property type="evidence" value="ECO:0007669"/>
    <property type="project" value="TreeGrafter"/>
</dbReference>
<dbReference type="InterPro" id="IPR041664">
    <property type="entry name" value="AAA_16"/>
</dbReference>
<dbReference type="Pfam" id="PF13191">
    <property type="entry name" value="AAA_16"/>
    <property type="match status" value="1"/>
</dbReference>
<dbReference type="AlphaFoldDB" id="W4L758"/>
<sequence>MEHAFERMLNEVHHYEGTINQFLGDGIMALFGAPIAHEDHPVRAVRAALDIQRTLAVYHQQLHAERNIDFRVRMGLNTGPVVVGKIGDNLRMDYTSVGDTTNLASRLQALAEPGQIWVGETTAKAVELYFHLQPLGDIAVKGKVESVRPYRVEGSRGVHGRLEAVMEHGLTPLVGRERELALLKDRFAEAQASRGQVIFVQGEAGVGKSRLLLEFRRHAEASEVRWLTGRCVSYGRHIAYLPMLDVVRELTGIEEADDVATLLTKIETRVRQIGSHLSWTVPFIRTLLSLDPGDDEVATMVPIQQRGRIAEVLSVLLTAISQAQPVVLFIEDLHWIDSHSEEIIHLLLENIAAAPVLVLLTHRPGYEPPWV</sequence>
<protein>
    <recommendedName>
        <fullName evidence="3">Guanylate cyclase domain-containing protein</fullName>
    </recommendedName>
</protein>
<dbReference type="SUPFAM" id="SSF55073">
    <property type="entry name" value="Nucleotide cyclase"/>
    <property type="match status" value="1"/>
</dbReference>
<evidence type="ECO:0000259" key="3">
    <source>
        <dbReference type="PROSITE" id="PS50125"/>
    </source>
</evidence>
<reference evidence="4 5" key="1">
    <citation type="journal article" date="2014" name="Nature">
        <title>An environmental bacterial taxon with a large and distinct metabolic repertoire.</title>
        <authorList>
            <person name="Wilson M.C."/>
            <person name="Mori T."/>
            <person name="Ruckert C."/>
            <person name="Uria A.R."/>
            <person name="Helf M.J."/>
            <person name="Takada K."/>
            <person name="Gernert C."/>
            <person name="Steffens U.A."/>
            <person name="Heycke N."/>
            <person name="Schmitt S."/>
            <person name="Rinke C."/>
            <person name="Helfrich E.J."/>
            <person name="Brachmann A.O."/>
            <person name="Gurgui C."/>
            <person name="Wakimoto T."/>
            <person name="Kracht M."/>
            <person name="Crusemann M."/>
            <person name="Hentschel U."/>
            <person name="Abe I."/>
            <person name="Matsunaga S."/>
            <person name="Kalinowski J."/>
            <person name="Takeyama H."/>
            <person name="Piel J."/>
        </authorList>
    </citation>
    <scope>NUCLEOTIDE SEQUENCE [LARGE SCALE GENOMIC DNA]</scope>
    <source>
        <strain evidence="5">TSY2</strain>
    </source>
</reference>
<organism evidence="4 5">
    <name type="scientific">Candidatus Entotheonella gemina</name>
    <dbReference type="NCBI Taxonomy" id="1429439"/>
    <lineage>
        <taxon>Bacteria</taxon>
        <taxon>Pseudomonadati</taxon>
        <taxon>Nitrospinota/Tectimicrobiota group</taxon>
        <taxon>Candidatus Tectimicrobiota</taxon>
        <taxon>Candidatus Entotheonellia</taxon>
        <taxon>Candidatus Entotheonellales</taxon>
        <taxon>Candidatus Entotheonellaceae</taxon>
        <taxon>Candidatus Entotheonella</taxon>
    </lineage>
</organism>
<dbReference type="PANTHER" id="PTHR16305:SF28">
    <property type="entry name" value="GUANYLATE CYCLASE DOMAIN-CONTAINING PROTEIN"/>
    <property type="match status" value="1"/>
</dbReference>
<evidence type="ECO:0000313" key="4">
    <source>
        <dbReference type="EMBL" id="ETW93903.1"/>
    </source>
</evidence>
<keyword evidence="5" id="KW-1185">Reference proteome</keyword>
<gene>
    <name evidence="4" type="ORF">ETSY2_50590</name>
</gene>
<keyword evidence="2" id="KW-0067">ATP-binding</keyword>
<dbReference type="GO" id="GO:0004016">
    <property type="term" value="F:adenylate cyclase activity"/>
    <property type="evidence" value="ECO:0007669"/>
    <property type="project" value="UniProtKB-ARBA"/>
</dbReference>
<dbReference type="GO" id="GO:0005524">
    <property type="term" value="F:ATP binding"/>
    <property type="evidence" value="ECO:0007669"/>
    <property type="project" value="UniProtKB-KW"/>
</dbReference>
<dbReference type="SUPFAM" id="SSF52540">
    <property type="entry name" value="P-loop containing nucleoside triphosphate hydrolases"/>
    <property type="match status" value="1"/>
</dbReference>
<evidence type="ECO:0000256" key="2">
    <source>
        <dbReference type="ARBA" id="ARBA00022840"/>
    </source>
</evidence>
<dbReference type="InterPro" id="IPR001054">
    <property type="entry name" value="A/G_cyclase"/>
</dbReference>
<dbReference type="PANTHER" id="PTHR16305">
    <property type="entry name" value="TESTICULAR SOLUBLE ADENYLYL CYCLASE"/>
    <property type="match status" value="1"/>
</dbReference>
<dbReference type="GO" id="GO:0009190">
    <property type="term" value="P:cyclic nucleotide biosynthetic process"/>
    <property type="evidence" value="ECO:0007669"/>
    <property type="project" value="InterPro"/>
</dbReference>
<dbReference type="PROSITE" id="PS50125">
    <property type="entry name" value="GUANYLATE_CYCLASE_2"/>
    <property type="match status" value="1"/>
</dbReference>
<dbReference type="InterPro" id="IPR027417">
    <property type="entry name" value="P-loop_NTPase"/>
</dbReference>
<dbReference type="CDD" id="cd07302">
    <property type="entry name" value="CHD"/>
    <property type="match status" value="1"/>
</dbReference>